<sequence>MPDTPLVDRALVRGLLASQLPAELADLAGARVTLLGQGWDNVMFGLGDSYVVRLPTSRLAARLIEHEIAWVATATSPLRDLGVAVPIPVFCGEPSPVFPMRWTIVPWIHGTDLSTVPVPQRRDIAGPLARSLAALHRPAPREAPHNPYRGVPLIERAAAVADRWPAVLRYLGAADTATLQDHWERARQAPDWSGPPLWIHGDAHARNIIQRDGRLAGLIDFGDVSAGDPAVDLATGRLSFDAEGFARFREVATAAGPYDAAIWDRATGWAVVILTALIADPVNRRNFSGLVEDARANLT</sequence>
<dbReference type="Pfam" id="PF01636">
    <property type="entry name" value="APH"/>
    <property type="match status" value="1"/>
</dbReference>
<protein>
    <recommendedName>
        <fullName evidence="1">Aminoglycoside phosphotransferase domain-containing protein</fullName>
    </recommendedName>
</protein>
<evidence type="ECO:0000259" key="1">
    <source>
        <dbReference type="Pfam" id="PF01636"/>
    </source>
</evidence>
<dbReference type="EMBL" id="VSSQ01031631">
    <property type="protein sequence ID" value="MPM82591.1"/>
    <property type="molecule type" value="Genomic_DNA"/>
</dbReference>
<dbReference type="PANTHER" id="PTHR21310:SF42">
    <property type="entry name" value="BIFUNCTIONAL AAC_APH"/>
    <property type="match status" value="1"/>
</dbReference>
<accession>A0A645D0E7</accession>
<gene>
    <name evidence="2" type="ORF">SDC9_129652</name>
</gene>
<evidence type="ECO:0000313" key="2">
    <source>
        <dbReference type="EMBL" id="MPM82591.1"/>
    </source>
</evidence>
<dbReference type="Gene3D" id="3.30.200.20">
    <property type="entry name" value="Phosphorylase Kinase, domain 1"/>
    <property type="match status" value="1"/>
</dbReference>
<reference evidence="2" key="1">
    <citation type="submission" date="2019-08" db="EMBL/GenBank/DDBJ databases">
        <authorList>
            <person name="Kucharzyk K."/>
            <person name="Murdoch R.W."/>
            <person name="Higgins S."/>
            <person name="Loffler F."/>
        </authorList>
    </citation>
    <scope>NUCLEOTIDE SEQUENCE</scope>
</reference>
<dbReference type="SUPFAM" id="SSF56112">
    <property type="entry name" value="Protein kinase-like (PK-like)"/>
    <property type="match status" value="1"/>
</dbReference>
<name>A0A645D0E7_9ZZZZ</name>
<comment type="caution">
    <text evidence="2">The sequence shown here is derived from an EMBL/GenBank/DDBJ whole genome shotgun (WGS) entry which is preliminary data.</text>
</comment>
<dbReference type="PANTHER" id="PTHR21310">
    <property type="entry name" value="AMINOGLYCOSIDE PHOSPHOTRANSFERASE-RELATED-RELATED"/>
    <property type="match status" value="1"/>
</dbReference>
<dbReference type="InterPro" id="IPR002575">
    <property type="entry name" value="Aminoglycoside_PTrfase"/>
</dbReference>
<dbReference type="InterPro" id="IPR011009">
    <property type="entry name" value="Kinase-like_dom_sf"/>
</dbReference>
<dbReference type="Gene3D" id="3.90.1200.10">
    <property type="match status" value="1"/>
</dbReference>
<dbReference type="InterPro" id="IPR051678">
    <property type="entry name" value="AGP_Transferase"/>
</dbReference>
<dbReference type="AlphaFoldDB" id="A0A645D0E7"/>
<feature type="domain" description="Aminoglycoside phosphotransferase" evidence="1">
    <location>
        <begin position="32"/>
        <end position="256"/>
    </location>
</feature>
<proteinExistence type="predicted"/>
<organism evidence="2">
    <name type="scientific">bioreactor metagenome</name>
    <dbReference type="NCBI Taxonomy" id="1076179"/>
    <lineage>
        <taxon>unclassified sequences</taxon>
        <taxon>metagenomes</taxon>
        <taxon>ecological metagenomes</taxon>
    </lineage>
</organism>
<dbReference type="CDD" id="cd05155">
    <property type="entry name" value="APH_ChoK_like_1"/>
    <property type="match status" value="1"/>
</dbReference>